<name>A0ABU9HLP1_9FLAO</name>
<comment type="function">
    <text evidence="8">Catalyzes the removal of elemental sulfur and selenium atoms from L-cysteine, L-cystine, L-selenocysteine, and L-selenocystine to produce L-alanine.</text>
</comment>
<protein>
    <recommendedName>
        <fullName evidence="3 8">Cysteine desulfurase</fullName>
        <ecNumber evidence="3 8">2.8.1.7</ecNumber>
    </recommendedName>
</protein>
<dbReference type="Pfam" id="PF00266">
    <property type="entry name" value="Aminotran_5"/>
    <property type="match status" value="1"/>
</dbReference>
<organism evidence="10 11">
    <name type="scientific">Flavobacterium flavipallidum</name>
    <dbReference type="NCBI Taxonomy" id="3139140"/>
    <lineage>
        <taxon>Bacteria</taxon>
        <taxon>Pseudomonadati</taxon>
        <taxon>Bacteroidota</taxon>
        <taxon>Flavobacteriia</taxon>
        <taxon>Flavobacteriales</taxon>
        <taxon>Flavobacteriaceae</taxon>
        <taxon>Flavobacterium</taxon>
    </lineage>
</organism>
<dbReference type="RefSeq" id="WP_341700185.1">
    <property type="nucleotide sequence ID" value="NZ_JBBYHU010000012.1"/>
</dbReference>
<evidence type="ECO:0000256" key="2">
    <source>
        <dbReference type="ARBA" id="ARBA00010447"/>
    </source>
</evidence>
<feature type="domain" description="Aminotransferase class V" evidence="9">
    <location>
        <begin position="24"/>
        <end position="392"/>
    </location>
</feature>
<comment type="similarity">
    <text evidence="2 8">Belongs to the class-V pyridoxal-phosphate-dependent aminotransferase family. Csd subfamily.</text>
</comment>
<proteinExistence type="inferred from homology"/>
<dbReference type="PANTHER" id="PTHR43586:SF8">
    <property type="entry name" value="CYSTEINE DESULFURASE 1, CHLOROPLASTIC"/>
    <property type="match status" value="1"/>
</dbReference>
<keyword evidence="5 8" id="KW-0663">Pyridoxal phosphate</keyword>
<dbReference type="InterPro" id="IPR015422">
    <property type="entry name" value="PyrdxlP-dep_Trfase_small"/>
</dbReference>
<dbReference type="PROSITE" id="PS00595">
    <property type="entry name" value="AA_TRANSFER_CLASS_5"/>
    <property type="match status" value="1"/>
</dbReference>
<dbReference type="InterPro" id="IPR000192">
    <property type="entry name" value="Aminotrans_V_dom"/>
</dbReference>
<dbReference type="Gene3D" id="3.90.1150.10">
    <property type="entry name" value="Aspartate Aminotransferase, domain 1"/>
    <property type="match status" value="1"/>
</dbReference>
<dbReference type="GO" id="GO:0031071">
    <property type="term" value="F:cysteine desulfurase activity"/>
    <property type="evidence" value="ECO:0007669"/>
    <property type="project" value="UniProtKB-EC"/>
</dbReference>
<keyword evidence="4 8" id="KW-0808">Transferase</keyword>
<reference evidence="10 11" key="1">
    <citation type="submission" date="2024-04" db="EMBL/GenBank/DDBJ databases">
        <title>Flavobacterium sp. DGU99 16S ribosomal RNA gene Genome sequencing and assembly.</title>
        <authorList>
            <person name="Park S."/>
        </authorList>
    </citation>
    <scope>NUCLEOTIDE SEQUENCE [LARGE SCALE GENOMIC DNA]</scope>
    <source>
        <strain evidence="10 11">DGU99</strain>
    </source>
</reference>
<dbReference type="EMBL" id="JBBYHU010000012">
    <property type="protein sequence ID" value="MEL1240959.1"/>
    <property type="molecule type" value="Genomic_DNA"/>
</dbReference>
<evidence type="ECO:0000313" key="11">
    <source>
        <dbReference type="Proteomes" id="UP001398556"/>
    </source>
</evidence>
<dbReference type="Gene3D" id="3.40.640.10">
    <property type="entry name" value="Type I PLP-dependent aspartate aminotransferase-like (Major domain)"/>
    <property type="match status" value="1"/>
</dbReference>
<gene>
    <name evidence="10" type="ORF">AAEO59_07870</name>
</gene>
<evidence type="ECO:0000259" key="9">
    <source>
        <dbReference type="Pfam" id="PF00266"/>
    </source>
</evidence>
<comment type="caution">
    <text evidence="10">The sequence shown here is derived from an EMBL/GenBank/DDBJ whole genome shotgun (WGS) entry which is preliminary data.</text>
</comment>
<dbReference type="EC" id="2.8.1.7" evidence="3 8"/>
<evidence type="ECO:0000256" key="4">
    <source>
        <dbReference type="ARBA" id="ARBA00022679"/>
    </source>
</evidence>
<dbReference type="Proteomes" id="UP001398556">
    <property type="component" value="Unassembled WGS sequence"/>
</dbReference>
<evidence type="ECO:0000256" key="5">
    <source>
        <dbReference type="ARBA" id="ARBA00022898"/>
    </source>
</evidence>
<dbReference type="CDD" id="cd06453">
    <property type="entry name" value="SufS_like"/>
    <property type="match status" value="1"/>
</dbReference>
<dbReference type="InterPro" id="IPR020578">
    <property type="entry name" value="Aminotrans_V_PyrdxlP_BS"/>
</dbReference>
<evidence type="ECO:0000256" key="8">
    <source>
        <dbReference type="RuleBase" id="RU004506"/>
    </source>
</evidence>
<evidence type="ECO:0000256" key="7">
    <source>
        <dbReference type="RuleBase" id="RU004504"/>
    </source>
</evidence>
<comment type="cofactor">
    <cofactor evidence="1 7">
        <name>pyridoxal 5'-phosphate</name>
        <dbReference type="ChEBI" id="CHEBI:597326"/>
    </cofactor>
</comment>
<evidence type="ECO:0000256" key="1">
    <source>
        <dbReference type="ARBA" id="ARBA00001933"/>
    </source>
</evidence>
<evidence type="ECO:0000256" key="6">
    <source>
        <dbReference type="ARBA" id="ARBA00050776"/>
    </source>
</evidence>
<dbReference type="SUPFAM" id="SSF53383">
    <property type="entry name" value="PLP-dependent transferases"/>
    <property type="match status" value="1"/>
</dbReference>
<evidence type="ECO:0000313" key="10">
    <source>
        <dbReference type="EMBL" id="MEL1240959.1"/>
    </source>
</evidence>
<keyword evidence="11" id="KW-1185">Reference proteome</keyword>
<accession>A0ABU9HLP1</accession>
<dbReference type="InterPro" id="IPR015424">
    <property type="entry name" value="PyrdxlP-dep_Trfase"/>
</dbReference>
<dbReference type="PANTHER" id="PTHR43586">
    <property type="entry name" value="CYSTEINE DESULFURASE"/>
    <property type="match status" value="1"/>
</dbReference>
<sequence length="404" mass="44454">MLDIQKIRADFPILNQKVNGKPLVYFDNGATSQKPQVVIDAISKYYQEINANIHRGVHTLSQLATDAYEIARGKVQNHINAKHAHEVLFTSGTTFGINLVAIGFAAILKPGDEVIVSHLEHHSNIVPWQMLCEKTGATLKVIPMNENGELIMAEYDKLLSDKTKIVAVNHISNALGTINPIKYMIDKAHEVGAAILIDGAQSVPHLKPDVQELDCDFYAFSGHKMCGPTGTGILYGKEAWLNKLPPYQGGGEMIKEVSFEKTTYAELPHKFEAGTPHIAGGIVLGTAIDYMNEIGFENIQKQELELLAYATEKLSEIEGLRIYGNSKNKTSVISFNIEGIHPYDIGTIIDKLGIAVRTGHHCAQPIMNFFGIPGTIRASFSFYNTKEEIDALVEAVKKAQLMLS</sequence>
<comment type="catalytic activity">
    <reaction evidence="6 8">
        <text>(sulfur carrier)-H + L-cysteine = (sulfur carrier)-SH + L-alanine</text>
        <dbReference type="Rhea" id="RHEA:43892"/>
        <dbReference type="Rhea" id="RHEA-COMP:14737"/>
        <dbReference type="Rhea" id="RHEA-COMP:14739"/>
        <dbReference type="ChEBI" id="CHEBI:29917"/>
        <dbReference type="ChEBI" id="CHEBI:35235"/>
        <dbReference type="ChEBI" id="CHEBI:57972"/>
        <dbReference type="ChEBI" id="CHEBI:64428"/>
        <dbReference type="EC" id="2.8.1.7"/>
    </reaction>
</comment>
<dbReference type="NCBIfam" id="TIGR01979">
    <property type="entry name" value="sufS"/>
    <property type="match status" value="1"/>
</dbReference>
<dbReference type="InterPro" id="IPR010970">
    <property type="entry name" value="Cys_dSase_SufS"/>
</dbReference>
<evidence type="ECO:0000256" key="3">
    <source>
        <dbReference type="ARBA" id="ARBA00012239"/>
    </source>
</evidence>
<dbReference type="InterPro" id="IPR015421">
    <property type="entry name" value="PyrdxlP-dep_Trfase_major"/>
</dbReference>